<sequence>MSIESVAAELYALPLNGFVRARTAAATAAKETGEKELAREIGALPKPSTGAWLVNLLVAERRDSVEEVVSLGKDLRDAEQKLDPQELRKLGRTRQQLLASVSRIGAELGKNAGSKASAAAVHELEQTLQAALADPAAADAVLTGVLVRGLTSNGVEPVDLAGALAVDAPSAPLASKRVSAPRLRAVDTTESERDVNEARRKLRDAEDRADDALDAVEALRKQLNDVVPDLDRLAEERRTLRAQLADVEAELAERSAENDKLSREIGDARTESDVAERAVSRARERVKRLSD</sequence>
<dbReference type="Gene3D" id="1.20.5.1700">
    <property type="match status" value="1"/>
</dbReference>
<protein>
    <submittedName>
        <fullName evidence="2">Uncharacterized protein</fullName>
    </submittedName>
</protein>
<feature type="region of interest" description="Disordered" evidence="1">
    <location>
        <begin position="249"/>
        <end position="291"/>
    </location>
</feature>
<evidence type="ECO:0000313" key="2">
    <source>
        <dbReference type="EMBL" id="RLQ86162.1"/>
    </source>
</evidence>
<dbReference type="OrthoDB" id="3541690at2"/>
<feature type="compositionally biased region" description="Basic and acidic residues" evidence="1">
    <location>
        <begin position="251"/>
        <end position="291"/>
    </location>
</feature>
<reference evidence="2 3" key="1">
    <citation type="submission" date="2018-10" db="EMBL/GenBank/DDBJ databases">
        <authorList>
            <person name="Li J."/>
        </authorList>
    </citation>
    <scope>NUCLEOTIDE SEQUENCE [LARGE SCALE GENOMIC DNA]</scope>
    <source>
        <strain evidence="2 3">ZD1-4</strain>
    </source>
</reference>
<keyword evidence="3" id="KW-1185">Reference proteome</keyword>
<evidence type="ECO:0000313" key="3">
    <source>
        <dbReference type="Proteomes" id="UP000282460"/>
    </source>
</evidence>
<dbReference type="EMBL" id="RCWJ01000001">
    <property type="protein sequence ID" value="RLQ86162.1"/>
    <property type="molecule type" value="Genomic_DNA"/>
</dbReference>
<proteinExistence type="predicted"/>
<organism evidence="2 3">
    <name type="scientific">Mycetocola zhadangensis</name>
    <dbReference type="NCBI Taxonomy" id="1164595"/>
    <lineage>
        <taxon>Bacteria</taxon>
        <taxon>Bacillati</taxon>
        <taxon>Actinomycetota</taxon>
        <taxon>Actinomycetes</taxon>
        <taxon>Micrococcales</taxon>
        <taxon>Microbacteriaceae</taxon>
        <taxon>Mycetocola</taxon>
    </lineage>
</organism>
<comment type="caution">
    <text evidence="2">The sequence shown here is derived from an EMBL/GenBank/DDBJ whole genome shotgun (WGS) entry which is preliminary data.</text>
</comment>
<dbReference type="Proteomes" id="UP000282460">
    <property type="component" value="Unassembled WGS sequence"/>
</dbReference>
<evidence type="ECO:0000256" key="1">
    <source>
        <dbReference type="SAM" id="MobiDB-lite"/>
    </source>
</evidence>
<accession>A0A3L7JCE4</accession>
<dbReference type="AlphaFoldDB" id="A0A3L7JCE4"/>
<dbReference type="RefSeq" id="WP_121658520.1">
    <property type="nucleotide sequence ID" value="NZ_BMEK01000001.1"/>
</dbReference>
<gene>
    <name evidence="2" type="ORF">D9V28_04830</name>
</gene>
<name>A0A3L7JCE4_9MICO</name>